<evidence type="ECO:0000313" key="2">
    <source>
        <dbReference type="Proteomes" id="UP000799753"/>
    </source>
</evidence>
<dbReference type="OrthoDB" id="10643794at2759"/>
<proteinExistence type="predicted"/>
<dbReference type="Proteomes" id="UP000799753">
    <property type="component" value="Unassembled WGS sequence"/>
</dbReference>
<protein>
    <submittedName>
        <fullName evidence="1">Uncharacterized protein</fullName>
    </submittedName>
</protein>
<reference evidence="1" key="1">
    <citation type="journal article" date="2020" name="Stud. Mycol.">
        <title>101 Dothideomycetes genomes: a test case for predicting lifestyles and emergence of pathogens.</title>
        <authorList>
            <person name="Haridas S."/>
            <person name="Albert R."/>
            <person name="Binder M."/>
            <person name="Bloem J."/>
            <person name="Labutti K."/>
            <person name="Salamov A."/>
            <person name="Andreopoulos B."/>
            <person name="Baker S."/>
            <person name="Barry K."/>
            <person name="Bills G."/>
            <person name="Bluhm B."/>
            <person name="Cannon C."/>
            <person name="Castanera R."/>
            <person name="Culley D."/>
            <person name="Daum C."/>
            <person name="Ezra D."/>
            <person name="Gonzalez J."/>
            <person name="Henrissat B."/>
            <person name="Kuo A."/>
            <person name="Liang C."/>
            <person name="Lipzen A."/>
            <person name="Lutzoni F."/>
            <person name="Magnuson J."/>
            <person name="Mondo S."/>
            <person name="Nolan M."/>
            <person name="Ohm R."/>
            <person name="Pangilinan J."/>
            <person name="Park H.-J."/>
            <person name="Ramirez L."/>
            <person name="Alfaro M."/>
            <person name="Sun H."/>
            <person name="Tritt A."/>
            <person name="Yoshinaga Y."/>
            <person name="Zwiers L.-H."/>
            <person name="Turgeon B."/>
            <person name="Goodwin S."/>
            <person name="Spatafora J."/>
            <person name="Crous P."/>
            <person name="Grigoriev I."/>
        </authorList>
    </citation>
    <scope>NUCLEOTIDE SEQUENCE</scope>
    <source>
        <strain evidence="1">CBS 473.64</strain>
    </source>
</reference>
<dbReference type="AlphaFoldDB" id="A0A6A6RP80"/>
<gene>
    <name evidence="1" type="ORF">P280DRAFT_521049</name>
</gene>
<sequence>MSTVQYQTLNNLIHNPPGGQILPQVSYLMRERRELLLSLLSIQKTTRSKYSRRLAAPKEVVRQANTSDETLRAHASRVVPIYDGLILLNEAHLYAMDQNYRAFYQHMVDGVRYLSTPMHLRDPDEEDHAKEAKKCLDELEYAQKDWSELMINQLDVLEEGMGNTWKLTTELFYPGILGVKGEVDSLVVTLNVSPSRLRDLIPIN</sequence>
<organism evidence="1 2">
    <name type="scientific">Massarina eburnea CBS 473.64</name>
    <dbReference type="NCBI Taxonomy" id="1395130"/>
    <lineage>
        <taxon>Eukaryota</taxon>
        <taxon>Fungi</taxon>
        <taxon>Dikarya</taxon>
        <taxon>Ascomycota</taxon>
        <taxon>Pezizomycotina</taxon>
        <taxon>Dothideomycetes</taxon>
        <taxon>Pleosporomycetidae</taxon>
        <taxon>Pleosporales</taxon>
        <taxon>Massarineae</taxon>
        <taxon>Massarinaceae</taxon>
        <taxon>Massarina</taxon>
    </lineage>
</organism>
<dbReference type="EMBL" id="MU006793">
    <property type="protein sequence ID" value="KAF2637369.1"/>
    <property type="molecule type" value="Genomic_DNA"/>
</dbReference>
<keyword evidence="2" id="KW-1185">Reference proteome</keyword>
<accession>A0A6A6RP80</accession>
<evidence type="ECO:0000313" key="1">
    <source>
        <dbReference type="EMBL" id="KAF2637369.1"/>
    </source>
</evidence>
<name>A0A6A6RP80_9PLEO</name>